<keyword evidence="2" id="KW-0614">Plasmid</keyword>
<accession>A0ABY4GDQ2</accession>
<sequence length="125" mass="13183">MAKDKKNSSSKELEKKNKKGKKSKPAPAAEGFNGLLAQFNTVKDLRRQVGELSTGQVVVGGVALLAAGLTYWAKQRANTPSVTSVAPTASPVPASNPAVEEQQDQVETAATVAPKRKAKARKKAE</sequence>
<protein>
    <submittedName>
        <fullName evidence="2">Uncharacterized protein</fullName>
    </submittedName>
</protein>
<feature type="compositionally biased region" description="Basic residues" evidence="1">
    <location>
        <begin position="114"/>
        <end position="125"/>
    </location>
</feature>
<dbReference type="Proteomes" id="UP000830401">
    <property type="component" value="Plasmid unnamed2"/>
</dbReference>
<proteinExistence type="predicted"/>
<evidence type="ECO:0000256" key="1">
    <source>
        <dbReference type="SAM" id="MobiDB-lite"/>
    </source>
</evidence>
<feature type="region of interest" description="Disordered" evidence="1">
    <location>
        <begin position="1"/>
        <end position="33"/>
    </location>
</feature>
<evidence type="ECO:0000313" key="2">
    <source>
        <dbReference type="EMBL" id="UOQ68915.1"/>
    </source>
</evidence>
<organism evidence="2 3">
    <name type="scientific">Hymenobacter volaticus</name>
    <dbReference type="NCBI Taxonomy" id="2932254"/>
    <lineage>
        <taxon>Bacteria</taxon>
        <taxon>Pseudomonadati</taxon>
        <taxon>Bacteroidota</taxon>
        <taxon>Cytophagia</taxon>
        <taxon>Cytophagales</taxon>
        <taxon>Hymenobacteraceae</taxon>
        <taxon>Hymenobacter</taxon>
    </lineage>
</organism>
<reference evidence="2" key="1">
    <citation type="submission" date="2022-04" db="EMBL/GenBank/DDBJ databases">
        <title>Hymenobacter sp. isolated from the air.</title>
        <authorList>
            <person name="Won M."/>
            <person name="Lee C.-M."/>
            <person name="Woen H.-Y."/>
            <person name="Kwon S.-W."/>
        </authorList>
    </citation>
    <scope>NUCLEOTIDE SEQUENCE</scope>
    <source>
        <strain evidence="2">5420S-77</strain>
        <plasmid evidence="2">unnamed2</plasmid>
    </source>
</reference>
<dbReference type="RefSeq" id="WP_245126577.1">
    <property type="nucleotide sequence ID" value="NZ_CP095063.1"/>
</dbReference>
<evidence type="ECO:0000313" key="3">
    <source>
        <dbReference type="Proteomes" id="UP000830401"/>
    </source>
</evidence>
<feature type="compositionally biased region" description="Basic and acidic residues" evidence="1">
    <location>
        <begin position="1"/>
        <end position="15"/>
    </location>
</feature>
<name>A0ABY4GDQ2_9BACT</name>
<gene>
    <name evidence="2" type="ORF">MUN86_24735</name>
</gene>
<dbReference type="EMBL" id="CP095063">
    <property type="protein sequence ID" value="UOQ68915.1"/>
    <property type="molecule type" value="Genomic_DNA"/>
</dbReference>
<keyword evidence="3" id="KW-1185">Reference proteome</keyword>
<geneLocation type="plasmid" evidence="2 3">
    <name>unnamed2</name>
</geneLocation>
<feature type="region of interest" description="Disordered" evidence="1">
    <location>
        <begin position="81"/>
        <end position="125"/>
    </location>
</feature>